<gene>
    <name evidence="2" type="ORF">ED733_000156</name>
</gene>
<name>A0A5C6FYE8_METRR</name>
<dbReference type="AlphaFoldDB" id="A0A5C6FYE8"/>
<sequence>MDESESRSSNSNSEESPPWQSNLLHCLGSIQTIGDFSWSSSYHLFVNPGLVIDGCGQVSLPVCPRVAQQIKQACRLAPFGNGHQTVVDDSVRKTWELDNTQFQLGNPHWQAFLDNDILVPASQRLGLVGAQVKPHKLLLYEAGSFFKQHKDSQKEAGMVGTLVVCLPSEHDGGEVYLSFREKSRTHATGPGSRFDMTALAWFGDVSHEVKELKSGYRLVLTYNIIVPTENSPRSASFFDTQLEKLQHILIDWRETDKQKYRIYFPLEHKYSESSLSLGSLKGRDDAVCRVLHLAASTAGFSVFLASMTHHKERGLDEDDDESEEWTSLDNLYTFQGQLIARELVVHTNEILCSKLSYDDDMAADSDDESEYLGNEHSPAHLRYHDTVVVIWAKTKLDSLLALKAGDLLVDALISEVVQDLKNRQDDKETVAYTTHFMKACCESKKHRPKSTLPQILDWGLALGDGALYEAAVKAGHDQPKVQKTLARHIEKDFSKRAELGDSEDEQWNKWLGVVVKNVQSLTLLQSSLHGFASRIGNCLEPSFQSWKEVTLMTQFKTKPQLQEADHDFILDLMEDHHDNMDWLSTRLLPELCSRGTKPLLFRVLDTVFRERDDTFTLDEARAIYKYILENSINACSLLISEFGSYTSSEPRAFISLIDHGFHLGLADTLCHILEESHRRLQVGKLPDEARPRIAEFLCDLVKVLQKHDQLETLSTSVLTAFFETTLTKYFLHTVPSIPEERFKGWATPARGCGELSCSACKELDDFLLSEDRQAIRFPSNQIWHIQDRLKEDVFIKSDTEYEEPGVEVLVVKKVQTVFQRDRTFYEWQIKNLERLVEPLKGEYLEKLLGNDMYRKLVLLEGLQPNTDMIRKRPAEERFGDDGKRAKTSREPEEDT</sequence>
<organism evidence="2 3">
    <name type="scientific">Metarhizium rileyi (strain RCEF 4871)</name>
    <name type="common">Nomuraea rileyi</name>
    <dbReference type="NCBI Taxonomy" id="1649241"/>
    <lineage>
        <taxon>Eukaryota</taxon>
        <taxon>Fungi</taxon>
        <taxon>Dikarya</taxon>
        <taxon>Ascomycota</taxon>
        <taxon>Pezizomycotina</taxon>
        <taxon>Sordariomycetes</taxon>
        <taxon>Hypocreomycetidae</taxon>
        <taxon>Hypocreales</taxon>
        <taxon>Clavicipitaceae</taxon>
        <taxon>Metarhizium</taxon>
    </lineage>
</organism>
<dbReference type="Gene3D" id="2.60.120.620">
    <property type="entry name" value="q2cbj1_9rhob like domain"/>
    <property type="match status" value="1"/>
</dbReference>
<evidence type="ECO:0000256" key="1">
    <source>
        <dbReference type="SAM" id="MobiDB-lite"/>
    </source>
</evidence>
<dbReference type="PANTHER" id="PTHR33099">
    <property type="entry name" value="FE2OG DIOXYGENASE DOMAIN-CONTAINING PROTEIN"/>
    <property type="match status" value="1"/>
</dbReference>
<reference evidence="3" key="1">
    <citation type="submission" date="2018-12" db="EMBL/GenBank/DDBJ databases">
        <title>The complete genome of Metarhizium rileyi, a key fungal pathogen of Lepidoptera.</title>
        <authorList>
            <person name="Binneck E."/>
            <person name="Lastra C.C.L."/>
            <person name="Sosa-Gomez D.R."/>
        </authorList>
    </citation>
    <scope>NUCLEOTIDE SEQUENCE [LARGE SCALE GENOMIC DNA]</scope>
    <source>
        <strain evidence="3">Cep018-CH2</strain>
    </source>
</reference>
<evidence type="ECO:0000313" key="3">
    <source>
        <dbReference type="Proteomes" id="UP000317257"/>
    </source>
</evidence>
<evidence type="ECO:0000313" key="2">
    <source>
        <dbReference type="EMBL" id="TWU70532.1"/>
    </source>
</evidence>
<comment type="caution">
    <text evidence="2">The sequence shown here is derived from an EMBL/GenBank/DDBJ whole genome shotgun (WGS) entry which is preliminary data.</text>
</comment>
<dbReference type="EMBL" id="SBHS01000075">
    <property type="protein sequence ID" value="TWU70532.1"/>
    <property type="molecule type" value="Genomic_DNA"/>
</dbReference>
<dbReference type="Proteomes" id="UP000317257">
    <property type="component" value="Unassembled WGS sequence"/>
</dbReference>
<accession>A0A5C6FYE8</accession>
<protein>
    <submittedName>
        <fullName evidence="2">Uncharacterized protein</fullName>
    </submittedName>
</protein>
<proteinExistence type="predicted"/>
<feature type="region of interest" description="Disordered" evidence="1">
    <location>
        <begin position="869"/>
        <end position="895"/>
    </location>
</feature>
<dbReference type="PANTHER" id="PTHR33099:SF7">
    <property type="entry name" value="MYND-TYPE DOMAIN-CONTAINING PROTEIN"/>
    <property type="match status" value="1"/>
</dbReference>